<dbReference type="Pfam" id="PF02170">
    <property type="entry name" value="PAZ"/>
    <property type="match status" value="1"/>
</dbReference>
<evidence type="ECO:0000313" key="3">
    <source>
        <dbReference type="EMBL" id="CAE6454888.1"/>
    </source>
</evidence>
<accession>A0A8H3BDP3</accession>
<reference evidence="3" key="1">
    <citation type="submission" date="2021-01" db="EMBL/GenBank/DDBJ databases">
        <authorList>
            <person name="Kaushik A."/>
        </authorList>
    </citation>
    <scope>NUCLEOTIDE SEQUENCE</scope>
    <source>
        <strain evidence="3">AG6-10EEA</strain>
    </source>
</reference>
<dbReference type="InterPro" id="IPR036397">
    <property type="entry name" value="RNaseH_sf"/>
</dbReference>
<feature type="domain" description="PAZ" evidence="1">
    <location>
        <begin position="30"/>
        <end position="117"/>
    </location>
</feature>
<dbReference type="SUPFAM" id="SSF101690">
    <property type="entry name" value="PAZ domain"/>
    <property type="match status" value="1"/>
</dbReference>
<dbReference type="EMBL" id="CAJMXA010001213">
    <property type="protein sequence ID" value="CAE6454888.1"/>
    <property type="molecule type" value="Genomic_DNA"/>
</dbReference>
<dbReference type="Gene3D" id="2.170.260.10">
    <property type="entry name" value="paz domain"/>
    <property type="match status" value="1"/>
</dbReference>
<proteinExistence type="predicted"/>
<dbReference type="SMART" id="SM00950">
    <property type="entry name" value="Piwi"/>
    <property type="match status" value="1"/>
</dbReference>
<dbReference type="InterPro" id="IPR036085">
    <property type="entry name" value="PAZ_dom_sf"/>
</dbReference>
<evidence type="ECO:0000259" key="1">
    <source>
        <dbReference type="PROSITE" id="PS50821"/>
    </source>
</evidence>
<dbReference type="InterPro" id="IPR003165">
    <property type="entry name" value="Piwi"/>
</dbReference>
<feature type="domain" description="Piwi" evidence="2">
    <location>
        <begin position="288"/>
        <end position="596"/>
    </location>
</feature>
<dbReference type="InterPro" id="IPR032473">
    <property type="entry name" value="Argonaute_Mid_dom"/>
</dbReference>
<dbReference type="Proteomes" id="UP000663853">
    <property type="component" value="Unassembled WGS sequence"/>
</dbReference>
<dbReference type="InterPro" id="IPR012337">
    <property type="entry name" value="RNaseH-like_sf"/>
</dbReference>
<dbReference type="GO" id="GO:0003723">
    <property type="term" value="F:RNA binding"/>
    <property type="evidence" value="ECO:0007669"/>
    <property type="project" value="InterPro"/>
</dbReference>
<dbReference type="CDD" id="cd02846">
    <property type="entry name" value="PAZ_argonaute_like"/>
    <property type="match status" value="1"/>
</dbReference>
<dbReference type="Pfam" id="PF02171">
    <property type="entry name" value="Piwi"/>
    <property type="match status" value="1"/>
</dbReference>
<dbReference type="Gene3D" id="3.30.420.10">
    <property type="entry name" value="Ribonuclease H-like superfamily/Ribonuclease H"/>
    <property type="match status" value="1"/>
</dbReference>
<gene>
    <name evidence="3" type="ORF">RDB_LOCUS53615</name>
</gene>
<protein>
    <recommendedName>
        <fullName evidence="5">Piwi-domain-containing protein</fullName>
    </recommendedName>
</protein>
<name>A0A8H3BDP3_9AGAM</name>
<dbReference type="Pfam" id="PF16487">
    <property type="entry name" value="ArgoMid"/>
    <property type="match status" value="1"/>
</dbReference>
<dbReference type="PROSITE" id="PS50822">
    <property type="entry name" value="PIWI"/>
    <property type="match status" value="1"/>
</dbReference>
<dbReference type="AlphaFoldDB" id="A0A8H3BDP3"/>
<comment type="caution">
    <text evidence="3">The sequence shown here is derived from an EMBL/GenBank/DDBJ whole genome shotgun (WGS) entry which is preliminary data.</text>
</comment>
<dbReference type="InterPro" id="IPR003100">
    <property type="entry name" value="PAZ_dom"/>
</dbReference>
<organism evidence="3 4">
    <name type="scientific">Rhizoctonia solani</name>
    <dbReference type="NCBI Taxonomy" id="456999"/>
    <lineage>
        <taxon>Eukaryota</taxon>
        <taxon>Fungi</taxon>
        <taxon>Dikarya</taxon>
        <taxon>Basidiomycota</taxon>
        <taxon>Agaricomycotina</taxon>
        <taxon>Agaricomycetes</taxon>
        <taxon>Cantharellales</taxon>
        <taxon>Ceratobasidiaceae</taxon>
        <taxon>Rhizoctonia</taxon>
    </lineage>
</organism>
<dbReference type="PROSITE" id="PS50821">
    <property type="entry name" value="PAZ"/>
    <property type="match status" value="1"/>
</dbReference>
<sequence>MIKICQQILYNQSPSALIPGRGLSDRDRMKLQRLLSNVRFVTTDLTDRGRGGRKPKVLKKITSLGASSLRFTSRDGLEVTVAEYFSSLGITLHHPRFVCVETLSGAAYPIELCYIMPGQLYRKQMPPELEGSSETFARKAPEKNLNSIAAGHSILSHDTSEYMRPFGMTVDPAPQKCLARVLKAPLLDYGQNATHRPGNGTWNFKDRKVYEPADIRSWAVVVYDTHTFNMTTANRAIGDLVSQAARMGIHMVDSPPISFSPAQFLDVAQHLQSAGRQAYQKYHTPPRLLVVILPSNSAELYQAVKHFGDITKGVATQCLKGSLARGAKMQYWANVCLKINAKLGGINAKLNVFDSPNWIFDPDHPVMVIASHVMHPAPGAYGRPSFSCVVGSLDSNIVRYSVVNLAQDCRVSMIHDLEGMIYELVGRHAWWKANREKQTKSFPERIIYYRTGVPDNAFAQVLSIELPAIQAACKRHKIHPKVTIIIVGETHRVRFFPTHGMADNTGNCPAGTVVDSVVGNPQEFDFYLQSHTTPMGTAHPMHYSVIFDQNDFSQDGMQELTYALCQISASTTRSLSVPAPLHYAHIASGRAKNHYDPSIGYNDIDEEDDANGEDAVVPGVQRYRDLFKPTHEAMRYTMYFQ</sequence>
<evidence type="ECO:0000313" key="4">
    <source>
        <dbReference type="Proteomes" id="UP000663853"/>
    </source>
</evidence>
<dbReference type="Gene3D" id="3.40.50.2300">
    <property type="match status" value="1"/>
</dbReference>
<evidence type="ECO:0000259" key="2">
    <source>
        <dbReference type="PROSITE" id="PS50822"/>
    </source>
</evidence>
<dbReference type="SUPFAM" id="SSF53098">
    <property type="entry name" value="Ribonuclease H-like"/>
    <property type="match status" value="1"/>
</dbReference>
<evidence type="ECO:0008006" key="5">
    <source>
        <dbReference type="Google" id="ProtNLM"/>
    </source>
</evidence>
<dbReference type="PANTHER" id="PTHR22891">
    <property type="entry name" value="EUKARYOTIC TRANSLATION INITIATION FACTOR 2C"/>
    <property type="match status" value="1"/>
</dbReference>